<keyword evidence="1" id="KW-1133">Transmembrane helix</keyword>
<keyword evidence="4" id="KW-1185">Reference proteome</keyword>
<dbReference type="EMBL" id="CAWYQH010000001">
    <property type="protein sequence ID" value="CAK8671863.1"/>
    <property type="molecule type" value="Genomic_DNA"/>
</dbReference>
<evidence type="ECO:0000313" key="4">
    <source>
        <dbReference type="Proteomes" id="UP001642483"/>
    </source>
</evidence>
<feature type="chain" id="PRO_5046300528" evidence="2">
    <location>
        <begin position="23"/>
        <end position="146"/>
    </location>
</feature>
<evidence type="ECO:0000256" key="2">
    <source>
        <dbReference type="SAM" id="SignalP"/>
    </source>
</evidence>
<evidence type="ECO:0000256" key="1">
    <source>
        <dbReference type="SAM" id="Phobius"/>
    </source>
</evidence>
<accession>A0ABP0EZP9</accession>
<protein>
    <submittedName>
        <fullName evidence="3">Uncharacterized protein</fullName>
    </submittedName>
</protein>
<comment type="caution">
    <text evidence="3">The sequence shown here is derived from an EMBL/GenBank/DDBJ whole genome shotgun (WGS) entry which is preliminary data.</text>
</comment>
<sequence>MNTQLILALCFSLAAVICNVVALVSSAWLGTYGQTSVGLFEMCMEGKCFSMFAMHTLMGDIAKAVTALVVVAVLLLILGIFLIICACTRNDVKLTRLSSIIILLSGGSLRHMFSRRAYCMSTLPLIATFFVKFFLKIRHSCKNRVF</sequence>
<keyword evidence="1" id="KW-0472">Membrane</keyword>
<dbReference type="Gene3D" id="1.20.140.150">
    <property type="match status" value="1"/>
</dbReference>
<keyword evidence="1" id="KW-0812">Transmembrane</keyword>
<dbReference type="Proteomes" id="UP001642483">
    <property type="component" value="Unassembled WGS sequence"/>
</dbReference>
<proteinExistence type="predicted"/>
<feature type="transmembrane region" description="Helical" evidence="1">
    <location>
        <begin position="64"/>
        <end position="87"/>
    </location>
</feature>
<gene>
    <name evidence="3" type="ORF">CVLEPA_LOCUS895</name>
</gene>
<feature type="signal peptide" evidence="2">
    <location>
        <begin position="1"/>
        <end position="22"/>
    </location>
</feature>
<name>A0ABP0EZP9_CLALP</name>
<keyword evidence="2" id="KW-0732">Signal</keyword>
<evidence type="ECO:0000313" key="3">
    <source>
        <dbReference type="EMBL" id="CAK8671863.1"/>
    </source>
</evidence>
<reference evidence="3 4" key="1">
    <citation type="submission" date="2024-02" db="EMBL/GenBank/DDBJ databases">
        <authorList>
            <person name="Daric V."/>
            <person name="Darras S."/>
        </authorList>
    </citation>
    <scope>NUCLEOTIDE SEQUENCE [LARGE SCALE GENOMIC DNA]</scope>
</reference>
<organism evidence="3 4">
    <name type="scientific">Clavelina lepadiformis</name>
    <name type="common">Light-bulb sea squirt</name>
    <name type="synonym">Ascidia lepadiformis</name>
    <dbReference type="NCBI Taxonomy" id="159417"/>
    <lineage>
        <taxon>Eukaryota</taxon>
        <taxon>Metazoa</taxon>
        <taxon>Chordata</taxon>
        <taxon>Tunicata</taxon>
        <taxon>Ascidiacea</taxon>
        <taxon>Aplousobranchia</taxon>
        <taxon>Clavelinidae</taxon>
        <taxon>Clavelina</taxon>
    </lineage>
</organism>